<sequence length="752" mass="82835">MSCVHINVLSIFMHVKKNHLHQAWKKRWFVLRSGRLTGDPDVLEYYKNDHAKKPIRVIDLNLCEQVDAGLTFNKKDLEHSFIFDIKTIDRVFYLVADTEEEMNKWVRCICDICGFNPTDEEAAKAAHQSAIGGLVVDTPPHPALGHILGPAAMLTSVPPPYQPVSVRHLDSQSSSEEPQDYLWLVNCESKKPDPNSSVQLHPPLEGDPEYLLLENCESKTLPSQARLAHAECSKSTSSETDLNDNLPSHRTPTSSTSSSKHTSHNGFFPQHPAPASASSIYDSPPSRGASLSTDGGFYHLPRSYSQDTVLLPKSASSPLAHPDSIDGSELYVFNTPTRKPSMESQLRNLSISYDIPPTPGSNSTYQVPRTLSMSTGVGGSEGGGDVVPPPRPPKPSLSSTSGPPPPPAERSPTDTYCVPRSASETDGNYCVPTSAGNKSLRSNTIGTVDSSRLRKEMENIPGSSDDVFYFGSQDCYDIPRSFPTEKSCSFDFNESFNSYFKNKGMMPVGSQSTEEVDQNYVPMSANSPSHHHSGSLSEPIHETNYVPMTPSTMEFSSLGKQVPPPAHMGFRSSPKTPPRRPMISDCQPPPVDRNLKPDRKGRPAPLEIKPLPEWEEPSTPIRSPVTRSFAREEESFYCTVPITPVKREVEELDNIEENMKLVAPMTVDGGSSPMVKPKGDKQVEYLDLDLDPSKSTPPRKMKSNGTGIVVSDERVDYVVVDQQRTQALKSTREAWNDGRQSTETDTLSKGPK</sequence>
<feature type="compositionally biased region" description="Polar residues" evidence="2">
    <location>
        <begin position="233"/>
        <end position="246"/>
    </location>
</feature>
<comment type="caution">
    <text evidence="4">The sequence shown here is derived from an EMBL/GenBank/DDBJ whole genome shotgun (WGS) entry which is preliminary data.</text>
</comment>
<organism evidence="4 5">
    <name type="scientific">Dissostichus eleginoides</name>
    <name type="common">Patagonian toothfish</name>
    <name type="synonym">Dissostichus amissus</name>
    <dbReference type="NCBI Taxonomy" id="100907"/>
    <lineage>
        <taxon>Eukaryota</taxon>
        <taxon>Metazoa</taxon>
        <taxon>Chordata</taxon>
        <taxon>Craniata</taxon>
        <taxon>Vertebrata</taxon>
        <taxon>Euteleostomi</taxon>
        <taxon>Actinopterygii</taxon>
        <taxon>Neopterygii</taxon>
        <taxon>Teleostei</taxon>
        <taxon>Neoteleostei</taxon>
        <taxon>Acanthomorphata</taxon>
        <taxon>Eupercaria</taxon>
        <taxon>Perciformes</taxon>
        <taxon>Notothenioidei</taxon>
        <taxon>Nototheniidae</taxon>
        <taxon>Dissostichus</taxon>
    </lineage>
</organism>
<feature type="region of interest" description="Disordered" evidence="2">
    <location>
        <begin position="728"/>
        <end position="752"/>
    </location>
</feature>
<feature type="compositionally biased region" description="Polar residues" evidence="2">
    <location>
        <begin position="743"/>
        <end position="752"/>
    </location>
</feature>
<proteinExistence type="inferred from homology"/>
<dbReference type="InterPro" id="IPR001849">
    <property type="entry name" value="PH_domain"/>
</dbReference>
<dbReference type="AlphaFoldDB" id="A0AAD9F2N7"/>
<feature type="region of interest" description="Disordered" evidence="2">
    <location>
        <begin position="351"/>
        <end position="435"/>
    </location>
</feature>
<evidence type="ECO:0000313" key="5">
    <source>
        <dbReference type="Proteomes" id="UP001228049"/>
    </source>
</evidence>
<dbReference type="InterPro" id="IPR046355">
    <property type="entry name" value="Gab1-4-like"/>
</dbReference>
<dbReference type="InterPro" id="IPR011993">
    <property type="entry name" value="PH-like_dom_sf"/>
</dbReference>
<feature type="compositionally biased region" description="Basic and acidic residues" evidence="2">
    <location>
        <begin position="730"/>
        <end position="742"/>
    </location>
</feature>
<dbReference type="GO" id="GO:0005737">
    <property type="term" value="C:cytoplasm"/>
    <property type="evidence" value="ECO:0007669"/>
    <property type="project" value="TreeGrafter"/>
</dbReference>
<dbReference type="GO" id="GO:0035591">
    <property type="term" value="F:signaling adaptor activity"/>
    <property type="evidence" value="ECO:0007669"/>
    <property type="project" value="TreeGrafter"/>
</dbReference>
<dbReference type="PROSITE" id="PS50003">
    <property type="entry name" value="PH_DOMAIN"/>
    <property type="match status" value="1"/>
</dbReference>
<feature type="region of interest" description="Disordered" evidence="2">
    <location>
        <begin position="227"/>
        <end position="294"/>
    </location>
</feature>
<dbReference type="SUPFAM" id="SSF50729">
    <property type="entry name" value="PH domain-like"/>
    <property type="match status" value="1"/>
</dbReference>
<dbReference type="Proteomes" id="UP001228049">
    <property type="component" value="Unassembled WGS sequence"/>
</dbReference>
<gene>
    <name evidence="4" type="ORF">KUDE01_030608</name>
</gene>
<dbReference type="GO" id="GO:0007165">
    <property type="term" value="P:signal transduction"/>
    <property type="evidence" value="ECO:0007669"/>
    <property type="project" value="TreeGrafter"/>
</dbReference>
<name>A0AAD9F2N7_DISEL</name>
<protein>
    <submittedName>
        <fullName evidence="4">GRB2-associated-binding protein 1</fullName>
    </submittedName>
</protein>
<dbReference type="SMART" id="SM00233">
    <property type="entry name" value="PH"/>
    <property type="match status" value="1"/>
</dbReference>
<feature type="region of interest" description="Disordered" evidence="2">
    <location>
        <begin position="524"/>
        <end position="544"/>
    </location>
</feature>
<evidence type="ECO:0000259" key="3">
    <source>
        <dbReference type="PROSITE" id="PS50003"/>
    </source>
</evidence>
<feature type="region of interest" description="Disordered" evidence="2">
    <location>
        <begin position="556"/>
        <end position="622"/>
    </location>
</feature>
<dbReference type="PANTHER" id="PTHR45960:SF5">
    <property type="entry name" value="GRB2-ASSOCIATED-BINDING PROTEIN 1"/>
    <property type="match status" value="1"/>
</dbReference>
<comment type="similarity">
    <text evidence="1">Belongs to the GAB family.</text>
</comment>
<evidence type="ECO:0000313" key="4">
    <source>
        <dbReference type="EMBL" id="KAK1886894.1"/>
    </source>
</evidence>
<feature type="compositionally biased region" description="Polar residues" evidence="2">
    <location>
        <begin position="360"/>
        <end position="375"/>
    </location>
</feature>
<dbReference type="PANTHER" id="PTHR45960">
    <property type="entry name" value="GRB2-ASSOCIATED-BINDING PROTEIN"/>
    <property type="match status" value="1"/>
</dbReference>
<dbReference type="Pfam" id="PF00169">
    <property type="entry name" value="PH"/>
    <property type="match status" value="1"/>
</dbReference>
<accession>A0AAD9F2N7</accession>
<feature type="domain" description="PH" evidence="3">
    <location>
        <begin position="6"/>
        <end position="114"/>
    </location>
</feature>
<reference evidence="4" key="1">
    <citation type="submission" date="2023-04" db="EMBL/GenBank/DDBJ databases">
        <title>Chromosome-level genome of Chaenocephalus aceratus.</title>
        <authorList>
            <person name="Park H."/>
        </authorList>
    </citation>
    <scope>NUCLEOTIDE SEQUENCE</scope>
    <source>
        <strain evidence="4">DE</strain>
        <tissue evidence="4">Muscle</tissue>
    </source>
</reference>
<evidence type="ECO:0000256" key="2">
    <source>
        <dbReference type="SAM" id="MobiDB-lite"/>
    </source>
</evidence>
<dbReference type="Gene3D" id="2.30.29.30">
    <property type="entry name" value="Pleckstrin-homology domain (PH domain)/Phosphotyrosine-binding domain (PTB)"/>
    <property type="match status" value="1"/>
</dbReference>
<keyword evidence="5" id="KW-1185">Reference proteome</keyword>
<dbReference type="EMBL" id="JASDAP010000020">
    <property type="protein sequence ID" value="KAK1886894.1"/>
    <property type="molecule type" value="Genomic_DNA"/>
</dbReference>
<feature type="compositionally biased region" description="Gly residues" evidence="2">
    <location>
        <begin position="376"/>
        <end position="385"/>
    </location>
</feature>
<evidence type="ECO:0000256" key="1">
    <source>
        <dbReference type="ARBA" id="ARBA00029462"/>
    </source>
</evidence>
<feature type="compositionally biased region" description="Low complexity" evidence="2">
    <location>
        <begin position="248"/>
        <end position="260"/>
    </location>
</feature>